<evidence type="ECO:0000313" key="3">
    <source>
        <dbReference type="EMBL" id="VFK01158.1"/>
    </source>
</evidence>
<gene>
    <name evidence="1" type="ORF">BECKH772A_GA0070896_100015</name>
    <name evidence="3" type="ORF">BECKH772B_GA0070898_102202</name>
    <name evidence="2" type="ORF">BECKH772C_GA0070978_100025</name>
</gene>
<name>A0A450U580_9GAMM</name>
<protein>
    <submittedName>
        <fullName evidence="1">Bacteriophage abortive infection AbiH</fullName>
    </submittedName>
</protein>
<dbReference type="AlphaFoldDB" id="A0A450U580"/>
<reference evidence="1" key="1">
    <citation type="submission" date="2019-02" db="EMBL/GenBank/DDBJ databases">
        <authorList>
            <person name="Gruber-Vodicka R. H."/>
            <person name="Seah K. B. B."/>
        </authorList>
    </citation>
    <scope>NUCLEOTIDE SEQUENCE</scope>
    <source>
        <strain evidence="2">BECK_SA2B12</strain>
        <strain evidence="1">BECK_SA2B15</strain>
        <strain evidence="3">BECK_SA2B20</strain>
    </source>
</reference>
<organism evidence="1">
    <name type="scientific">Candidatus Kentrum eta</name>
    <dbReference type="NCBI Taxonomy" id="2126337"/>
    <lineage>
        <taxon>Bacteria</taxon>
        <taxon>Pseudomonadati</taxon>
        <taxon>Pseudomonadota</taxon>
        <taxon>Gammaproteobacteria</taxon>
        <taxon>Candidatus Kentrum</taxon>
    </lineage>
</organism>
<dbReference type="EMBL" id="CAADFJ010000002">
    <property type="protein sequence ID" value="VFJ95350.1"/>
    <property type="molecule type" value="Genomic_DNA"/>
</dbReference>
<accession>A0A450U580</accession>
<dbReference type="EMBL" id="CAADFG010000001">
    <property type="protein sequence ID" value="VFJ86347.1"/>
    <property type="molecule type" value="Genomic_DNA"/>
</dbReference>
<dbReference type="Pfam" id="PF14253">
    <property type="entry name" value="AbiH"/>
    <property type="match status" value="1"/>
</dbReference>
<proteinExistence type="predicted"/>
<dbReference type="InterPro" id="IPR025935">
    <property type="entry name" value="AbiH"/>
</dbReference>
<dbReference type="EMBL" id="CAADFI010000220">
    <property type="protein sequence ID" value="VFK01158.1"/>
    <property type="molecule type" value="Genomic_DNA"/>
</dbReference>
<evidence type="ECO:0000313" key="2">
    <source>
        <dbReference type="EMBL" id="VFJ95350.1"/>
    </source>
</evidence>
<sequence length="316" mass="36042">MSKKTLYIIGNGFDIYHGVSSQYSDFKEYLSNEDSSLHDIVEKFIPVQEDWSDLEDALADIDVDNVVDNASQFLMSYGAEDWSDAYHHDYQREVYRIIESLSISLKECFGEWVRQLEIPTLKELSVHPLSLPITARYLTFNYTSSLTDIYAIPRNSIFHIHGEARKDQELVLGHAWNPIEIPSLNNVPDPDSMDTRVMEGDEIINDYFRTTFKNSRKIIAENSVFFQSLTGVSKIIVLGHSLSQVDEAYFKEIVENVDINNVRWVVTYHRDPERDRHQDALINIGIPENAISLITFGAIPEVAPPPSQAVVTPITS</sequence>
<evidence type="ECO:0000313" key="1">
    <source>
        <dbReference type="EMBL" id="VFJ86347.1"/>
    </source>
</evidence>